<organism evidence="2 3">
    <name type="scientific">Staphylococcus nepalensis</name>
    <dbReference type="NCBI Taxonomy" id="214473"/>
    <lineage>
        <taxon>Bacteria</taxon>
        <taxon>Bacillati</taxon>
        <taxon>Bacillota</taxon>
        <taxon>Bacilli</taxon>
        <taxon>Bacillales</taxon>
        <taxon>Staphylococcaceae</taxon>
        <taxon>Staphylococcus</taxon>
    </lineage>
</organism>
<evidence type="ECO:0000313" key="2">
    <source>
        <dbReference type="EMBL" id="PTK57980.1"/>
    </source>
</evidence>
<dbReference type="GeneID" id="66777548"/>
<reference evidence="1 4" key="3">
    <citation type="submission" date="2021-03" db="EMBL/GenBank/DDBJ databases">
        <title>Staphylococci and Mammaliicocci in bats.</title>
        <authorList>
            <person name="Fountain K."/>
        </authorList>
    </citation>
    <scope>NUCLEOTIDE SEQUENCE [LARGE SCALE GENOMIC DNA]</scope>
    <source>
        <strain evidence="1 4">18_1_E_SW</strain>
    </source>
</reference>
<keyword evidence="4" id="KW-1185">Reference proteome</keyword>
<reference evidence="2" key="2">
    <citation type="submission" date="2018-03" db="EMBL/GenBank/DDBJ databases">
        <authorList>
            <person name="Keele B.F."/>
        </authorList>
    </citation>
    <scope>NUCLEOTIDE SEQUENCE</scope>
    <source>
        <strain evidence="2">SNUC 4337</strain>
    </source>
</reference>
<dbReference type="KEGG" id="snl:BJD96_10750"/>
<sequence length="63" mass="7330">MKIINLEISNYNITYTVETKKGNVFTHALPKDVTTHNVQRYLNLLCNNVDKSKYSAKIPRDFN</sequence>
<protein>
    <recommendedName>
        <fullName evidence="5">Cytosolic protein</fullName>
    </recommendedName>
</protein>
<evidence type="ECO:0000313" key="3">
    <source>
        <dbReference type="Proteomes" id="UP000240400"/>
    </source>
</evidence>
<dbReference type="Proteomes" id="UP000664081">
    <property type="component" value="Unassembled WGS sequence"/>
</dbReference>
<evidence type="ECO:0008006" key="5">
    <source>
        <dbReference type="Google" id="ProtNLM"/>
    </source>
</evidence>
<dbReference type="EMBL" id="PZHR01000075">
    <property type="protein sequence ID" value="PTK57980.1"/>
    <property type="molecule type" value="Genomic_DNA"/>
</dbReference>
<dbReference type="RefSeq" id="WP_096810636.1">
    <property type="nucleotide sequence ID" value="NZ_CABIWM010000002.1"/>
</dbReference>
<evidence type="ECO:0000313" key="1">
    <source>
        <dbReference type="EMBL" id="MBO1228148.1"/>
    </source>
</evidence>
<accession>A0A291JME1</accession>
<dbReference type="EMBL" id="JAFNLT010000013">
    <property type="protein sequence ID" value="MBO1228148.1"/>
    <property type="molecule type" value="Genomic_DNA"/>
</dbReference>
<gene>
    <name evidence="2" type="ORF">BUZ61_11170</name>
    <name evidence="1" type="ORF">J3T88_12685</name>
</gene>
<proteinExistence type="predicted"/>
<dbReference type="Proteomes" id="UP000240400">
    <property type="component" value="Unassembled WGS sequence"/>
</dbReference>
<dbReference type="AlphaFoldDB" id="A0A291JME1"/>
<name>A0A291JME1_9STAP</name>
<comment type="caution">
    <text evidence="2">The sequence shown here is derived from an EMBL/GenBank/DDBJ whole genome shotgun (WGS) entry which is preliminary data.</text>
</comment>
<evidence type="ECO:0000313" key="4">
    <source>
        <dbReference type="Proteomes" id="UP000664081"/>
    </source>
</evidence>
<reference evidence="2 3" key="1">
    <citation type="journal article" date="2016" name="Front. Microbiol.">
        <title>Comprehensive Phylogenetic Analysis of Bovine Non-aureus Staphylococci Species Based on Whole-Genome Sequencing.</title>
        <authorList>
            <person name="Naushad S."/>
            <person name="Barkema H.W."/>
            <person name="Luby C."/>
            <person name="Condas L.A."/>
            <person name="Nobrega D.B."/>
            <person name="Carson D.A."/>
            <person name="De Buck J."/>
        </authorList>
    </citation>
    <scope>NUCLEOTIDE SEQUENCE [LARGE SCALE GENOMIC DNA]</scope>
    <source>
        <strain evidence="2 3">SNUC 4337</strain>
    </source>
</reference>